<evidence type="ECO:0000313" key="3">
    <source>
        <dbReference type="Proteomes" id="UP000245962"/>
    </source>
</evidence>
<comment type="caution">
    <text evidence="2">The sequence shown here is derived from an EMBL/GenBank/DDBJ whole genome shotgun (WGS) entry which is preliminary data.</text>
</comment>
<dbReference type="AlphaFoldDB" id="A0A2U0HZI7"/>
<feature type="transmembrane region" description="Helical" evidence="1">
    <location>
        <begin position="75"/>
        <end position="92"/>
    </location>
</feature>
<feature type="transmembrane region" description="Helical" evidence="1">
    <location>
        <begin position="112"/>
        <end position="136"/>
    </location>
</feature>
<dbReference type="Proteomes" id="UP000245962">
    <property type="component" value="Unassembled WGS sequence"/>
</dbReference>
<evidence type="ECO:0000256" key="1">
    <source>
        <dbReference type="SAM" id="Phobius"/>
    </source>
</evidence>
<keyword evidence="3" id="KW-1185">Reference proteome</keyword>
<dbReference type="OrthoDB" id="1446429at2"/>
<accession>A0A2U0HZI7</accession>
<keyword evidence="1" id="KW-1133">Transmembrane helix</keyword>
<keyword evidence="1" id="KW-0812">Transmembrane</keyword>
<name>A0A2U0HZI7_9FLAO</name>
<keyword evidence="1" id="KW-0472">Membrane</keyword>
<proteinExistence type="predicted"/>
<organism evidence="2 3">
    <name type="scientific">Marixanthomonas spongiae</name>
    <dbReference type="NCBI Taxonomy" id="2174845"/>
    <lineage>
        <taxon>Bacteria</taxon>
        <taxon>Pseudomonadati</taxon>
        <taxon>Bacteroidota</taxon>
        <taxon>Flavobacteriia</taxon>
        <taxon>Flavobacteriales</taxon>
        <taxon>Flavobacteriaceae</taxon>
        <taxon>Marixanthomonas</taxon>
    </lineage>
</organism>
<feature type="transmembrane region" description="Helical" evidence="1">
    <location>
        <begin position="7"/>
        <end position="25"/>
    </location>
</feature>
<gene>
    <name evidence="2" type="ORF">DDV96_10800</name>
</gene>
<evidence type="ECO:0000313" key="2">
    <source>
        <dbReference type="EMBL" id="PVW14285.1"/>
    </source>
</evidence>
<feature type="transmembrane region" description="Helical" evidence="1">
    <location>
        <begin position="45"/>
        <end position="63"/>
    </location>
</feature>
<sequence>MALHKILKIVAIILSLAGIVFLGMILSKGDDVVKATGEGVDGYLYIAYITLAIVLLFVIIFVLKGIFAGNIKRTLLSILGFLVVVAIGYALASGVETPMQDGKMLSESGSRWVGTGLYVFYILAILAIGSMVFSGIKKMTTR</sequence>
<protein>
    <submittedName>
        <fullName evidence="2">Uncharacterized protein</fullName>
    </submittedName>
</protein>
<dbReference type="EMBL" id="QEHR01000006">
    <property type="protein sequence ID" value="PVW14285.1"/>
    <property type="molecule type" value="Genomic_DNA"/>
</dbReference>
<reference evidence="2 3" key="1">
    <citation type="submission" date="2018-04" db="EMBL/GenBank/DDBJ databases">
        <title>Marixanthomonas spongiae HN-E44 sp. nov., isolated from a marine sponge.</title>
        <authorList>
            <person name="Luo L."/>
            <person name="Zhuang L."/>
        </authorList>
    </citation>
    <scope>NUCLEOTIDE SEQUENCE [LARGE SCALE GENOMIC DNA]</scope>
    <source>
        <strain evidence="2 3">HN-E44</strain>
    </source>
</reference>
<dbReference type="RefSeq" id="WP_116694774.1">
    <property type="nucleotide sequence ID" value="NZ_QEHR01000006.1"/>
</dbReference>